<evidence type="ECO:0000313" key="6">
    <source>
        <dbReference type="EMBL" id="RZS74558.1"/>
    </source>
</evidence>
<accession>A0A4Q7N347</accession>
<sequence length="88" mass="9626">MDITQITGIAASVGTGLYLLPQLVKLFKEKKAEQLSIGMMAVLLVGLILWILYGIQKKDMIIIISNAVSLGLNIAIIALTIKYSRKTH</sequence>
<dbReference type="Proteomes" id="UP000293874">
    <property type="component" value="Unassembled WGS sequence"/>
</dbReference>
<dbReference type="RefSeq" id="WP_130539014.1">
    <property type="nucleotide sequence ID" value="NZ_CP042431.1"/>
</dbReference>
<comment type="subcellular location">
    <subcellularLocation>
        <location evidence="1">Membrane</location>
        <topology evidence="1">Multi-pass membrane protein</topology>
    </subcellularLocation>
</comment>
<keyword evidence="4 5" id="KW-0472">Membrane</keyword>
<comment type="caution">
    <text evidence="6">The sequence shown here is derived from an EMBL/GenBank/DDBJ whole genome shotgun (WGS) entry which is preliminary data.</text>
</comment>
<dbReference type="InterPro" id="IPR006603">
    <property type="entry name" value="PQ-loop_rpt"/>
</dbReference>
<feature type="transmembrane region" description="Helical" evidence="5">
    <location>
        <begin position="36"/>
        <end position="55"/>
    </location>
</feature>
<evidence type="ECO:0000256" key="4">
    <source>
        <dbReference type="ARBA" id="ARBA00023136"/>
    </source>
</evidence>
<keyword evidence="7" id="KW-1185">Reference proteome</keyword>
<dbReference type="AlphaFoldDB" id="A0A4Q7N347"/>
<proteinExistence type="predicted"/>
<feature type="transmembrane region" description="Helical" evidence="5">
    <location>
        <begin position="6"/>
        <end position="24"/>
    </location>
</feature>
<evidence type="ECO:0000256" key="2">
    <source>
        <dbReference type="ARBA" id="ARBA00022692"/>
    </source>
</evidence>
<organism evidence="6 7">
    <name type="scientific">Pseudobacter ginsenosidimutans</name>
    <dbReference type="NCBI Taxonomy" id="661488"/>
    <lineage>
        <taxon>Bacteria</taxon>
        <taxon>Pseudomonadati</taxon>
        <taxon>Bacteroidota</taxon>
        <taxon>Chitinophagia</taxon>
        <taxon>Chitinophagales</taxon>
        <taxon>Chitinophagaceae</taxon>
        <taxon>Pseudobacter</taxon>
    </lineage>
</organism>
<dbReference type="Pfam" id="PF04193">
    <property type="entry name" value="PQ-loop"/>
    <property type="match status" value="1"/>
</dbReference>
<keyword evidence="3 5" id="KW-1133">Transmembrane helix</keyword>
<feature type="transmembrane region" description="Helical" evidence="5">
    <location>
        <begin position="61"/>
        <end position="81"/>
    </location>
</feature>
<reference evidence="6 7" key="1">
    <citation type="submission" date="2019-02" db="EMBL/GenBank/DDBJ databases">
        <title>Genomic Encyclopedia of Type Strains, Phase IV (KMG-IV): sequencing the most valuable type-strain genomes for metagenomic binning, comparative biology and taxonomic classification.</title>
        <authorList>
            <person name="Goeker M."/>
        </authorList>
    </citation>
    <scope>NUCLEOTIDE SEQUENCE [LARGE SCALE GENOMIC DNA]</scope>
    <source>
        <strain evidence="6 7">DSM 18116</strain>
    </source>
</reference>
<name>A0A4Q7N347_9BACT</name>
<evidence type="ECO:0000313" key="7">
    <source>
        <dbReference type="Proteomes" id="UP000293874"/>
    </source>
</evidence>
<gene>
    <name evidence="6" type="ORF">EV199_0406</name>
</gene>
<protein>
    <submittedName>
        <fullName evidence="6">MtN3 and saliva related transmembrane protein</fullName>
    </submittedName>
</protein>
<dbReference type="EMBL" id="SGXA01000001">
    <property type="protein sequence ID" value="RZS74558.1"/>
    <property type="molecule type" value="Genomic_DNA"/>
</dbReference>
<evidence type="ECO:0000256" key="5">
    <source>
        <dbReference type="SAM" id="Phobius"/>
    </source>
</evidence>
<evidence type="ECO:0000256" key="1">
    <source>
        <dbReference type="ARBA" id="ARBA00004141"/>
    </source>
</evidence>
<keyword evidence="2 5" id="KW-0812">Transmembrane</keyword>
<evidence type="ECO:0000256" key="3">
    <source>
        <dbReference type="ARBA" id="ARBA00022989"/>
    </source>
</evidence>
<dbReference type="GO" id="GO:0016020">
    <property type="term" value="C:membrane"/>
    <property type="evidence" value="ECO:0007669"/>
    <property type="project" value="UniProtKB-SubCell"/>
</dbReference>
<dbReference type="Gene3D" id="1.20.1280.290">
    <property type="match status" value="1"/>
</dbReference>
<dbReference type="OrthoDB" id="122062at2"/>